<gene>
    <name evidence="2" type="ORF">SAG0136_07875</name>
</gene>
<evidence type="ECO:0000259" key="1">
    <source>
        <dbReference type="Pfam" id="PF06114"/>
    </source>
</evidence>
<sequence>MTEKEILSHYNVNLELFDDDLEREAFYINSLRTIFISSKLTGIDRRKALLHELGHIEHNPKNLHRNRELYEVQADRNMIHHLLKAELAECDDHKNFNYVHFMEKYNLKTIANEAMVIEEYLNLI</sequence>
<protein>
    <submittedName>
        <fullName evidence="2">Peptidase</fullName>
    </submittedName>
</protein>
<accession>V6Z323</accession>
<name>V6Z323_STRAG</name>
<dbReference type="EMBL" id="ANQC01000116">
    <property type="protein sequence ID" value="ESV55123.1"/>
    <property type="molecule type" value="Genomic_DNA"/>
</dbReference>
<dbReference type="AlphaFoldDB" id="V6Z323"/>
<evidence type="ECO:0000313" key="2">
    <source>
        <dbReference type="EMBL" id="ESV55123.1"/>
    </source>
</evidence>
<organism evidence="2 3">
    <name type="scientific">Streptococcus agalactiae LMG 14747</name>
    <dbReference type="NCBI Taxonomy" id="1154860"/>
    <lineage>
        <taxon>Bacteria</taxon>
        <taxon>Bacillati</taxon>
        <taxon>Bacillota</taxon>
        <taxon>Bacilli</taxon>
        <taxon>Lactobacillales</taxon>
        <taxon>Streptococcaceae</taxon>
        <taxon>Streptococcus</taxon>
    </lineage>
</organism>
<dbReference type="InterPro" id="IPR010359">
    <property type="entry name" value="IrrE_HExxH"/>
</dbReference>
<feature type="domain" description="IrrE N-terminal-like" evidence="1">
    <location>
        <begin position="27"/>
        <end position="109"/>
    </location>
</feature>
<dbReference type="Proteomes" id="UP000018482">
    <property type="component" value="Unassembled WGS sequence"/>
</dbReference>
<comment type="caution">
    <text evidence="2">The sequence shown here is derived from an EMBL/GenBank/DDBJ whole genome shotgun (WGS) entry which is preliminary data.</text>
</comment>
<reference evidence="2 3" key="1">
    <citation type="submission" date="2013-05" db="EMBL/GenBank/DDBJ databases">
        <authorList>
            <person name="Richards V.P."/>
            <person name="Durkin S.A.S."/>
            <person name="Kim M."/>
            <person name="Pavinski Bitar P.D."/>
            <person name="Stanhope M.J."/>
            <person name="Town C.D."/>
            <person name="Venter J.C."/>
        </authorList>
    </citation>
    <scope>NUCLEOTIDE SEQUENCE [LARGE SCALE GENOMIC DNA]</scope>
    <source>
        <strain evidence="2 3">LMG 14747</strain>
    </source>
</reference>
<dbReference type="Pfam" id="PF06114">
    <property type="entry name" value="Peptidase_M78"/>
    <property type="match status" value="1"/>
</dbReference>
<evidence type="ECO:0000313" key="3">
    <source>
        <dbReference type="Proteomes" id="UP000018482"/>
    </source>
</evidence>
<proteinExistence type="predicted"/>